<gene>
    <name evidence="2" type="ORF">AAAU18_03070</name>
</gene>
<dbReference type="RefSeq" id="WP_015534352.1">
    <property type="nucleotide sequence ID" value="NZ_JBBNGJ010000002.1"/>
</dbReference>
<feature type="signal peptide" evidence="1">
    <location>
        <begin position="1"/>
        <end position="32"/>
    </location>
</feature>
<proteinExistence type="predicted"/>
<reference evidence="2 3" key="1">
    <citation type="submission" date="2024-04" db="EMBL/GenBank/DDBJ databases">
        <title>Human intestinal bacterial collection.</title>
        <authorList>
            <person name="Pauvert C."/>
            <person name="Hitch T.C.A."/>
            <person name="Clavel T."/>
        </authorList>
    </citation>
    <scope>NUCLEOTIDE SEQUENCE [LARGE SCALE GENOMIC DNA]</scope>
    <source>
        <strain evidence="2 3">CLA-AA-H181</strain>
    </source>
</reference>
<organism evidence="2 3">
    <name type="scientific">Coprococcus aceti</name>
    <dbReference type="NCBI Taxonomy" id="2981786"/>
    <lineage>
        <taxon>Bacteria</taxon>
        <taxon>Bacillati</taxon>
        <taxon>Bacillota</taxon>
        <taxon>Clostridia</taxon>
        <taxon>Lachnospirales</taxon>
        <taxon>Lachnospiraceae</taxon>
        <taxon>Coprococcus</taxon>
    </lineage>
</organism>
<feature type="chain" id="PRO_5045295316" evidence="1">
    <location>
        <begin position="33"/>
        <end position="165"/>
    </location>
</feature>
<accession>A0ABV1I6Q5</accession>
<evidence type="ECO:0000256" key="1">
    <source>
        <dbReference type="SAM" id="SignalP"/>
    </source>
</evidence>
<comment type="caution">
    <text evidence="2">The sequence shown here is derived from an EMBL/GenBank/DDBJ whole genome shotgun (WGS) entry which is preliminary data.</text>
</comment>
<dbReference type="Proteomes" id="UP001494672">
    <property type="component" value="Unassembled WGS sequence"/>
</dbReference>
<keyword evidence="1" id="KW-0732">Signal</keyword>
<evidence type="ECO:0000313" key="2">
    <source>
        <dbReference type="EMBL" id="MEQ2591894.1"/>
    </source>
</evidence>
<keyword evidence="3" id="KW-1185">Reference proteome</keyword>
<evidence type="ECO:0000313" key="3">
    <source>
        <dbReference type="Proteomes" id="UP001494672"/>
    </source>
</evidence>
<protein>
    <submittedName>
        <fullName evidence="2">Uncharacterized protein</fullName>
    </submittedName>
</protein>
<name>A0ABV1I6Q5_9FIRM</name>
<dbReference type="EMBL" id="JBBNGJ010000002">
    <property type="protein sequence ID" value="MEQ2591894.1"/>
    <property type="molecule type" value="Genomic_DNA"/>
</dbReference>
<sequence length="165" mass="17989">MKKSMKSKLAMFAVAGAMAVSGAAGIAAPAKAENVHTNNAGTVVTCKESYSNTDNELFTFSNNNSGYGYSSYRRKYNKTKVYVYPTVGPKLSYTVMGSHSSKGTNPIVKSDTHIIPLGIEASITNMVNEKGYAYAGLRMHRTVKAQTDSKGWWSPDSTRNYTIYD</sequence>